<sequence length="225" mass="25221">MNLVKSTGNGMSIVLGSLEERKRALQRKDAGDAYRKHAEFFFPKAPSLSELEDLLLGNKEREPETPEVSAAVREFQQLEKSNNMLDIKGPAIPVQTIGGPTLEKTIELLEKVRSSALAPAEPTPQDLRVAASASAKIQQVQSQIKLNQIANSQIETELIKQKEDEASVLNRSVPSDFQSPKVLEEDLENLQKKRLKEQAIAKYSYQVHLKRYGFTDQQTSFFRIA</sequence>
<dbReference type="RefSeq" id="WP_142641321.1">
    <property type="nucleotide sequence ID" value="NZ_VDGI01000003.1"/>
</dbReference>
<comment type="caution">
    <text evidence="1">The sequence shown here is derived from an EMBL/GenBank/DDBJ whole genome shotgun (WGS) entry which is preliminary data.</text>
</comment>
<accession>A0A544TTP5</accession>
<name>A0A544TTP5_9BACI</name>
<dbReference type="EMBL" id="VDGI01000003">
    <property type="protein sequence ID" value="TQR20786.1"/>
    <property type="molecule type" value="Genomic_DNA"/>
</dbReference>
<evidence type="ECO:0000313" key="1">
    <source>
        <dbReference type="EMBL" id="TQR20786.1"/>
    </source>
</evidence>
<proteinExistence type="predicted"/>
<protein>
    <submittedName>
        <fullName evidence="1">Uncharacterized protein</fullName>
    </submittedName>
</protein>
<dbReference type="AlphaFoldDB" id="A0A544TTP5"/>
<organism evidence="1 2">
    <name type="scientific">Psychrobacillus vulpis</name>
    <dbReference type="NCBI Taxonomy" id="2325572"/>
    <lineage>
        <taxon>Bacteria</taxon>
        <taxon>Bacillati</taxon>
        <taxon>Bacillota</taxon>
        <taxon>Bacilli</taxon>
        <taxon>Bacillales</taxon>
        <taxon>Bacillaceae</taxon>
        <taxon>Psychrobacillus</taxon>
    </lineage>
</organism>
<keyword evidence="2" id="KW-1185">Reference proteome</keyword>
<dbReference type="OrthoDB" id="292377at2"/>
<gene>
    <name evidence="1" type="ORF">FG384_04115</name>
</gene>
<reference evidence="1 2" key="1">
    <citation type="submission" date="2019-06" db="EMBL/GenBank/DDBJ databases">
        <title>Psychrobacillus vulpis sp. nov., a new species isolated from feces of a red fox that inhabits in The Tablas de Daimiel Natural Park, Albacete, Spain.</title>
        <authorList>
            <person name="Rodriguez M."/>
            <person name="Reina J.C."/>
            <person name="Bejar V."/>
            <person name="Llamas I."/>
        </authorList>
    </citation>
    <scope>NUCLEOTIDE SEQUENCE [LARGE SCALE GENOMIC DNA]</scope>
    <source>
        <strain evidence="1 2">Z8</strain>
    </source>
</reference>
<evidence type="ECO:0000313" key="2">
    <source>
        <dbReference type="Proteomes" id="UP000316626"/>
    </source>
</evidence>
<dbReference type="Proteomes" id="UP000316626">
    <property type="component" value="Unassembled WGS sequence"/>
</dbReference>